<dbReference type="EMBL" id="SMFZ01000002">
    <property type="protein sequence ID" value="TCK22076.1"/>
    <property type="molecule type" value="Genomic_DNA"/>
</dbReference>
<evidence type="ECO:0000313" key="3">
    <source>
        <dbReference type="Proteomes" id="UP000295560"/>
    </source>
</evidence>
<dbReference type="Proteomes" id="UP000295560">
    <property type="component" value="Unassembled WGS sequence"/>
</dbReference>
<evidence type="ECO:0000313" key="2">
    <source>
        <dbReference type="EMBL" id="TCK22076.1"/>
    </source>
</evidence>
<dbReference type="Gene3D" id="1.20.120.520">
    <property type="entry name" value="nmb1532 protein domain like"/>
    <property type="match status" value="1"/>
</dbReference>
<feature type="domain" description="Hemerythrin-like" evidence="1">
    <location>
        <begin position="18"/>
        <end position="166"/>
    </location>
</feature>
<proteinExistence type="predicted"/>
<gene>
    <name evidence="2" type="ORF">EV378_6074</name>
</gene>
<organism evidence="2 3">
    <name type="scientific">Pseudonocardia endophytica</name>
    <dbReference type="NCBI Taxonomy" id="401976"/>
    <lineage>
        <taxon>Bacteria</taxon>
        <taxon>Bacillati</taxon>
        <taxon>Actinomycetota</taxon>
        <taxon>Actinomycetes</taxon>
        <taxon>Pseudonocardiales</taxon>
        <taxon>Pseudonocardiaceae</taxon>
        <taxon>Pseudonocardia</taxon>
    </lineage>
</organism>
<name>A0A4V2PHW2_PSEEN</name>
<reference evidence="2 3" key="1">
    <citation type="submission" date="2019-03" db="EMBL/GenBank/DDBJ databases">
        <title>Sequencing the genomes of 1000 actinobacteria strains.</title>
        <authorList>
            <person name="Klenk H.-P."/>
        </authorList>
    </citation>
    <scope>NUCLEOTIDE SEQUENCE [LARGE SCALE GENOMIC DNA]</scope>
    <source>
        <strain evidence="2 3">DSM 44969</strain>
    </source>
</reference>
<keyword evidence="3" id="KW-1185">Reference proteome</keyword>
<evidence type="ECO:0000259" key="1">
    <source>
        <dbReference type="Pfam" id="PF01814"/>
    </source>
</evidence>
<comment type="caution">
    <text evidence="2">The sequence shown here is derived from an EMBL/GenBank/DDBJ whole genome shotgun (WGS) entry which is preliminary data.</text>
</comment>
<dbReference type="CDD" id="cd12108">
    <property type="entry name" value="Hr-like"/>
    <property type="match status" value="1"/>
</dbReference>
<sequence>MTSDGPETEFGLRYRASLHRAHDWLRTELDQLRALAAQVGAGEVGVREARATINALAVTGHRWDLGAFCEAYCGVLARHHVREDVEMFPAVLGVQPDLGPVVDRLDAEHRAVAAVARRLDDVLVRLSRSAPDGTRSLVAELIGIVDELTVLLRAHLAHEEEALHDALGRLPAPI</sequence>
<dbReference type="AlphaFoldDB" id="A0A4V2PHW2"/>
<dbReference type="RefSeq" id="WP_165922554.1">
    <property type="nucleotide sequence ID" value="NZ_SMFZ01000002.1"/>
</dbReference>
<protein>
    <submittedName>
        <fullName evidence="2">Hemerythrin HHE cation binding domain-containing protein</fullName>
    </submittedName>
</protein>
<dbReference type="Pfam" id="PF01814">
    <property type="entry name" value="Hemerythrin"/>
    <property type="match status" value="1"/>
</dbReference>
<dbReference type="InterPro" id="IPR012312">
    <property type="entry name" value="Hemerythrin-like"/>
</dbReference>
<accession>A0A4V2PHW2</accession>